<proteinExistence type="predicted"/>
<dbReference type="AlphaFoldDB" id="A0A845B9U1"/>
<keyword evidence="2" id="KW-1185">Reference proteome</keyword>
<sequence length="161" mass="16825">MIALRPPEVRGVVVRSAAQVALALRAARAAGRSAPLPLLSPPGAARWLGAPLFLEMVAEGTRQATPEARPRLPLPLPRALPVLDCRGAPGLALAGLRGGVPVVVLEPECPAFGSVAAVAQALGTELWPSPPPALDLGPDRGEPYRTHLRLARWMKEEEPGG</sequence>
<evidence type="ECO:0000313" key="1">
    <source>
        <dbReference type="EMBL" id="MXP62152.1"/>
    </source>
</evidence>
<dbReference type="Proteomes" id="UP000460715">
    <property type="component" value="Unassembled WGS sequence"/>
</dbReference>
<dbReference type="EMBL" id="SNVJ01000002">
    <property type="protein sequence ID" value="MXP62152.1"/>
    <property type="molecule type" value="Genomic_DNA"/>
</dbReference>
<organism evidence="1 2">
    <name type="scientific">Teichococcus coralli</name>
    <dbReference type="NCBI Taxonomy" id="2545983"/>
    <lineage>
        <taxon>Bacteria</taxon>
        <taxon>Pseudomonadati</taxon>
        <taxon>Pseudomonadota</taxon>
        <taxon>Alphaproteobacteria</taxon>
        <taxon>Acetobacterales</taxon>
        <taxon>Roseomonadaceae</taxon>
        <taxon>Roseomonas</taxon>
    </lineage>
</organism>
<evidence type="ECO:0000313" key="2">
    <source>
        <dbReference type="Proteomes" id="UP000460715"/>
    </source>
</evidence>
<protein>
    <submittedName>
        <fullName evidence="1">Uncharacterized protein</fullName>
    </submittedName>
</protein>
<name>A0A845B9U1_9PROT</name>
<comment type="caution">
    <text evidence="1">The sequence shown here is derived from an EMBL/GenBank/DDBJ whole genome shotgun (WGS) entry which is preliminary data.</text>
</comment>
<accession>A0A845B9U1</accession>
<reference evidence="1 2" key="1">
    <citation type="submission" date="2019-03" db="EMBL/GenBank/DDBJ databases">
        <title>Roseomonas sp. a novel Roseomonas species isolated from Sea whip Gorgonian.</title>
        <authorList>
            <person name="Li F."/>
            <person name="Pan X."/>
            <person name="Huang S."/>
            <person name="Li Z."/>
            <person name="Meng B."/>
        </authorList>
    </citation>
    <scope>NUCLEOTIDE SEQUENCE [LARGE SCALE GENOMIC DNA]</scope>
    <source>
        <strain evidence="1 2">M0104</strain>
    </source>
</reference>
<dbReference type="RefSeq" id="WP_160935284.1">
    <property type="nucleotide sequence ID" value="NZ_SNVJ01000002.1"/>
</dbReference>
<gene>
    <name evidence="1" type="ORF">E0493_02145</name>
</gene>